<keyword evidence="1" id="KW-0472">Membrane</keyword>
<sequence>LASDLFGAALAIGVGLFGDPLAALVGVGKRVPWLLVEVGVAPGSAGLGLVINLSASFTCLRRESLAQPYPFSFLSFHFFFYLLLRSRTSVKRALMASTLYH</sequence>
<dbReference type="Proteomes" id="UP000237105">
    <property type="component" value="Unassembled WGS sequence"/>
</dbReference>
<proteinExistence type="predicted"/>
<dbReference type="OrthoDB" id="10414014at2759"/>
<keyword evidence="1" id="KW-1133">Transmembrane helix</keyword>
<feature type="transmembrane region" description="Helical" evidence="1">
    <location>
        <begin position="67"/>
        <end position="84"/>
    </location>
</feature>
<dbReference type="EMBL" id="JXTB01000102">
    <property type="protein sequence ID" value="PON63636.1"/>
    <property type="molecule type" value="Genomic_DNA"/>
</dbReference>
<organism evidence="2 3">
    <name type="scientific">Parasponia andersonii</name>
    <name type="common">Sponia andersonii</name>
    <dbReference type="NCBI Taxonomy" id="3476"/>
    <lineage>
        <taxon>Eukaryota</taxon>
        <taxon>Viridiplantae</taxon>
        <taxon>Streptophyta</taxon>
        <taxon>Embryophyta</taxon>
        <taxon>Tracheophyta</taxon>
        <taxon>Spermatophyta</taxon>
        <taxon>Magnoliopsida</taxon>
        <taxon>eudicotyledons</taxon>
        <taxon>Gunneridae</taxon>
        <taxon>Pentapetalae</taxon>
        <taxon>rosids</taxon>
        <taxon>fabids</taxon>
        <taxon>Rosales</taxon>
        <taxon>Cannabaceae</taxon>
        <taxon>Parasponia</taxon>
    </lineage>
</organism>
<reference evidence="3" key="1">
    <citation type="submission" date="2016-06" db="EMBL/GenBank/DDBJ databases">
        <title>Parallel loss of symbiosis genes in relatives of nitrogen-fixing non-legume Parasponia.</title>
        <authorList>
            <person name="Van Velzen R."/>
            <person name="Holmer R."/>
            <person name="Bu F."/>
            <person name="Rutten L."/>
            <person name="Van Zeijl A."/>
            <person name="Liu W."/>
            <person name="Santuari L."/>
            <person name="Cao Q."/>
            <person name="Sharma T."/>
            <person name="Shen D."/>
            <person name="Roswanjaya Y."/>
            <person name="Wardhani T."/>
            <person name="Kalhor M.S."/>
            <person name="Jansen J."/>
            <person name="Van den Hoogen J."/>
            <person name="Gungor B."/>
            <person name="Hartog M."/>
            <person name="Hontelez J."/>
            <person name="Verver J."/>
            <person name="Yang W.-C."/>
            <person name="Schijlen E."/>
            <person name="Repin R."/>
            <person name="Schilthuizen M."/>
            <person name="Schranz E."/>
            <person name="Heidstra R."/>
            <person name="Miyata K."/>
            <person name="Fedorova E."/>
            <person name="Kohlen W."/>
            <person name="Bisseling T."/>
            <person name="Smit S."/>
            <person name="Geurts R."/>
        </authorList>
    </citation>
    <scope>NUCLEOTIDE SEQUENCE [LARGE SCALE GENOMIC DNA]</scope>
    <source>
        <strain evidence="3">cv. WU1-14</strain>
    </source>
</reference>
<feature type="transmembrane region" description="Helical" evidence="1">
    <location>
        <begin position="6"/>
        <end position="27"/>
    </location>
</feature>
<keyword evidence="3" id="KW-1185">Reference proteome</keyword>
<feature type="transmembrane region" description="Helical" evidence="1">
    <location>
        <begin position="34"/>
        <end position="55"/>
    </location>
</feature>
<keyword evidence="1" id="KW-0812">Transmembrane</keyword>
<accession>A0A2P5CRM5</accession>
<feature type="non-terminal residue" evidence="2">
    <location>
        <position position="1"/>
    </location>
</feature>
<name>A0A2P5CRM5_PARAD</name>
<gene>
    <name evidence="2" type="ORF">PanWU01x14_129680</name>
</gene>
<protein>
    <submittedName>
        <fullName evidence="2">Uncharacterized protein</fullName>
    </submittedName>
</protein>
<evidence type="ECO:0000313" key="3">
    <source>
        <dbReference type="Proteomes" id="UP000237105"/>
    </source>
</evidence>
<dbReference type="AlphaFoldDB" id="A0A2P5CRM5"/>
<evidence type="ECO:0000313" key="2">
    <source>
        <dbReference type="EMBL" id="PON63636.1"/>
    </source>
</evidence>
<comment type="caution">
    <text evidence="2">The sequence shown here is derived from an EMBL/GenBank/DDBJ whole genome shotgun (WGS) entry which is preliminary data.</text>
</comment>
<evidence type="ECO:0000256" key="1">
    <source>
        <dbReference type="SAM" id="Phobius"/>
    </source>
</evidence>